<feature type="compositionally biased region" description="Acidic residues" evidence="1">
    <location>
        <begin position="21"/>
        <end position="34"/>
    </location>
</feature>
<name>A0ABQ0DS19_9EUKA</name>
<comment type="caution">
    <text evidence="3">The sequence shown here is derived from an EMBL/GenBank/DDBJ whole genome shotgun (WGS) entry which is preliminary data.</text>
</comment>
<keyword evidence="2" id="KW-0472">Membrane</keyword>
<evidence type="ECO:0000256" key="2">
    <source>
        <dbReference type="SAM" id="Phobius"/>
    </source>
</evidence>
<keyword evidence="4" id="KW-1185">Reference proteome</keyword>
<dbReference type="Proteomes" id="UP001628156">
    <property type="component" value="Unassembled WGS sequence"/>
</dbReference>
<evidence type="ECO:0008006" key="5">
    <source>
        <dbReference type="Google" id="ProtNLM"/>
    </source>
</evidence>
<evidence type="ECO:0000313" key="3">
    <source>
        <dbReference type="EMBL" id="GAB1225650.1"/>
    </source>
</evidence>
<proteinExistence type="predicted"/>
<evidence type="ECO:0000313" key="4">
    <source>
        <dbReference type="Proteomes" id="UP001628156"/>
    </source>
</evidence>
<protein>
    <recommendedName>
        <fullName evidence="5">Caldesmon</fullName>
    </recommendedName>
</protein>
<reference evidence="3 4" key="1">
    <citation type="journal article" date="2019" name="PLoS Negl. Trop. Dis.">
        <title>Whole genome sequencing of Entamoeba nuttalli reveals mammalian host-related molecular signatures and a novel octapeptide-repeat surface protein.</title>
        <authorList>
            <person name="Tanaka M."/>
            <person name="Makiuchi T."/>
            <person name="Komiyama T."/>
            <person name="Shiina T."/>
            <person name="Osaki K."/>
            <person name="Tachibana H."/>
        </authorList>
    </citation>
    <scope>NUCLEOTIDE SEQUENCE [LARGE SCALE GENOMIC DNA]</scope>
    <source>
        <strain evidence="3 4">P19-061405</strain>
    </source>
</reference>
<keyword evidence="2" id="KW-1133">Transmembrane helix</keyword>
<evidence type="ECO:0000256" key="1">
    <source>
        <dbReference type="SAM" id="MobiDB-lite"/>
    </source>
</evidence>
<sequence>MSNNTKRIGKKTIVWNRKDEQEDDREETEDEQEEEMGRMFEREEEVDEMIDFFEEVVEELEDAIEKYGKMKKMKKDIKANTRNKIKEMEDLSIQLKESIGRQKGMMKELEDRRKERMEAMERIEKAERREENYYGKFRIEGGKIEFSGINLKEKMIEKEFYEDKTRGLQKEKVELERQIRKIEKEFEGREIRLQKENEELRAEKKRLEESIERMKGLSPEMKIKKKGSKGDSKEKEEEEILKEIQEILKSPLREKNLKQGWSREETLSEEFNKEAKVQRRVRTEEVQRNGGTRLTGKDTKERVLIQSACKRLQFGEPGKSEIQFKSQRRLGVSPVKETKIVITNLNDGSISMEEYSSIDQSENLRFSQKPSKLTKLKMLLLFIAIMAFASIFIIFLS</sequence>
<gene>
    <name evidence="3" type="ORF">ENUP19_0257G0084</name>
</gene>
<feature type="region of interest" description="Disordered" evidence="1">
    <location>
        <begin position="211"/>
        <end position="236"/>
    </location>
</feature>
<feature type="transmembrane region" description="Helical" evidence="2">
    <location>
        <begin position="378"/>
        <end position="396"/>
    </location>
</feature>
<feature type="region of interest" description="Disordered" evidence="1">
    <location>
        <begin position="1"/>
        <end position="41"/>
    </location>
</feature>
<dbReference type="EMBL" id="BAAFRS010000257">
    <property type="protein sequence ID" value="GAB1225650.1"/>
    <property type="molecule type" value="Genomic_DNA"/>
</dbReference>
<keyword evidence="2" id="KW-0812">Transmembrane</keyword>
<organism evidence="3 4">
    <name type="scientific">Entamoeba nuttalli</name>
    <dbReference type="NCBI Taxonomy" id="412467"/>
    <lineage>
        <taxon>Eukaryota</taxon>
        <taxon>Amoebozoa</taxon>
        <taxon>Evosea</taxon>
        <taxon>Archamoebae</taxon>
        <taxon>Mastigamoebida</taxon>
        <taxon>Entamoebidae</taxon>
        <taxon>Entamoeba</taxon>
    </lineage>
</organism>
<accession>A0ABQ0DS19</accession>